<dbReference type="InterPro" id="IPR050582">
    <property type="entry name" value="HAD-like_SerB"/>
</dbReference>
<dbReference type="Gene3D" id="3.40.50.1000">
    <property type="entry name" value="HAD superfamily/HAD-like"/>
    <property type="match status" value="1"/>
</dbReference>
<dbReference type="Pfam" id="PF12710">
    <property type="entry name" value="HAD"/>
    <property type="match status" value="1"/>
</dbReference>
<dbReference type="GO" id="GO:0000287">
    <property type="term" value="F:magnesium ion binding"/>
    <property type="evidence" value="ECO:0007669"/>
    <property type="project" value="TreeGrafter"/>
</dbReference>
<dbReference type="GO" id="GO:0006564">
    <property type="term" value="P:L-serine biosynthetic process"/>
    <property type="evidence" value="ECO:0007669"/>
    <property type="project" value="TreeGrafter"/>
</dbReference>
<dbReference type="Pfam" id="PF13207">
    <property type="entry name" value="AAA_17"/>
    <property type="match status" value="1"/>
</dbReference>
<dbReference type="Pfam" id="PF14681">
    <property type="entry name" value="UPRTase"/>
    <property type="match status" value="1"/>
</dbReference>
<proteinExistence type="predicted"/>
<accession>A0A1E1MT48</accession>
<dbReference type="PANTHER" id="PTHR43344:SF20">
    <property type="entry name" value="URACIL PHOSPHORIBOSYLTRANSFERASE"/>
    <property type="match status" value="1"/>
</dbReference>
<evidence type="ECO:0000259" key="1">
    <source>
        <dbReference type="Pfam" id="PF14681"/>
    </source>
</evidence>
<gene>
    <name evidence="2" type="ORF">RSE6_13545</name>
</gene>
<dbReference type="Proteomes" id="UP000177625">
    <property type="component" value="Unassembled WGS sequence"/>
</dbReference>
<dbReference type="InterPro" id="IPR029057">
    <property type="entry name" value="PRTase-like"/>
</dbReference>
<name>A0A1E1MT48_RHYSE</name>
<keyword evidence="3" id="KW-1185">Reference proteome</keyword>
<feature type="domain" description="Phosphoribosyltransferase" evidence="1">
    <location>
        <begin position="502"/>
        <end position="696"/>
    </location>
</feature>
<organism evidence="2 3">
    <name type="scientific">Rhynchosporium secalis</name>
    <name type="common">Barley scald fungus</name>
    <dbReference type="NCBI Taxonomy" id="38038"/>
    <lineage>
        <taxon>Eukaryota</taxon>
        <taxon>Fungi</taxon>
        <taxon>Dikarya</taxon>
        <taxon>Ascomycota</taxon>
        <taxon>Pezizomycotina</taxon>
        <taxon>Leotiomycetes</taxon>
        <taxon>Helotiales</taxon>
        <taxon>Ploettnerulaceae</taxon>
        <taxon>Rhynchosporium</taxon>
    </lineage>
</organism>
<dbReference type="SUPFAM" id="SSF56784">
    <property type="entry name" value="HAD-like"/>
    <property type="match status" value="1"/>
</dbReference>
<dbReference type="Gene3D" id="3.40.50.2020">
    <property type="match status" value="1"/>
</dbReference>
<dbReference type="AlphaFoldDB" id="A0A1E1MT48"/>
<reference evidence="3" key="1">
    <citation type="submission" date="2016-03" db="EMBL/GenBank/DDBJ databases">
        <authorList>
            <person name="Guldener U."/>
        </authorList>
    </citation>
    <scope>NUCLEOTIDE SEQUENCE [LARGE SCALE GENOMIC DNA]</scope>
</reference>
<dbReference type="CDD" id="cd06223">
    <property type="entry name" value="PRTases_typeI"/>
    <property type="match status" value="1"/>
</dbReference>
<sequence>MASKSQDISNNKLSSTTVSRVELLAPLNNPSTTSSKVVVVGIYGLPGSGKTFLLNLLRHELRKELFEFYDGSEMIAKVSPGGLEAFQELEEGEKLQWRQLAIDTIRNECANSGRVAVVAGHFMFWPEEEEAARPVYTQNDLATFTHILYLDVPVQIVLQRRQGDMTRGRPSASLSHLSKWQEEEKTQLRSLCRNHGILFSLVSQQTTLLGKVSMLLRDFQYHTEEYNLSLAKRFLDESVVAGQPEFETVLVMDADRTLAAVDTGMLFWQKILASQSAGRDSPLKTLFGSSLGYSYTAFRQATLLYEEIADDEEFNSTCQEVALVVTMYPELVALLKLVINENHVGAVIISCGLRRVWEKVLEREGLSKAVKVIGGGRIADGFVVTARLKAALVARLQSHHQKYVWAFGDSLLDLEMLSTADQAIVVVGDEKTRSRTMDLGLFNVIRDGGLQARQVVLPSDATPRLDTNMLPLVSLVDPDFVHSILRHRSRQAGIQVHHATEQEGTKLLMTPMRDATFSGPALRESHRRVGHYLATGFLARVVGIEEFSIAHVQGYHTSGYRLLNEQKTSIVALMRGGEPMAFGVNDIFPLAMFVHASCPEDIKPRHLQGQSTVVLVDSVVNNGTTVVQFEKHIRRLSSTIRVVVIAGVVQAESVSDGSSICKLARSQKLDIIALRLSDNKFTGKGTTDTGNRLFNTTHMP</sequence>
<protein>
    <submittedName>
        <fullName evidence="2">Related to 2-3-cyclic-nucleotide 3-phosphodiesterase</fullName>
    </submittedName>
</protein>
<dbReference type="InterPro" id="IPR000836">
    <property type="entry name" value="PRTase_dom"/>
</dbReference>
<dbReference type="SUPFAM" id="SSF52540">
    <property type="entry name" value="P-loop containing nucleoside triphosphate hydrolases"/>
    <property type="match status" value="1"/>
</dbReference>
<dbReference type="InterPro" id="IPR023214">
    <property type="entry name" value="HAD_sf"/>
</dbReference>
<evidence type="ECO:0000313" key="3">
    <source>
        <dbReference type="Proteomes" id="UP000177625"/>
    </source>
</evidence>
<dbReference type="GO" id="GO:0005737">
    <property type="term" value="C:cytoplasm"/>
    <property type="evidence" value="ECO:0007669"/>
    <property type="project" value="TreeGrafter"/>
</dbReference>
<dbReference type="SUPFAM" id="SSF53271">
    <property type="entry name" value="PRTase-like"/>
    <property type="match status" value="1"/>
</dbReference>
<dbReference type="Gene3D" id="3.40.50.300">
    <property type="entry name" value="P-loop containing nucleotide triphosphate hydrolases"/>
    <property type="match status" value="1"/>
</dbReference>
<dbReference type="GO" id="GO:0036424">
    <property type="term" value="F:L-phosphoserine phosphatase activity"/>
    <property type="evidence" value="ECO:0007669"/>
    <property type="project" value="TreeGrafter"/>
</dbReference>
<evidence type="ECO:0000313" key="2">
    <source>
        <dbReference type="EMBL" id="CZT52256.1"/>
    </source>
</evidence>
<dbReference type="PANTHER" id="PTHR43344">
    <property type="entry name" value="PHOSPHOSERINE PHOSPHATASE"/>
    <property type="match status" value="1"/>
</dbReference>
<dbReference type="InterPro" id="IPR027417">
    <property type="entry name" value="P-loop_NTPase"/>
</dbReference>
<dbReference type="EMBL" id="FJVC01000567">
    <property type="protein sequence ID" value="CZT52256.1"/>
    <property type="molecule type" value="Genomic_DNA"/>
</dbReference>
<dbReference type="InterPro" id="IPR036412">
    <property type="entry name" value="HAD-like_sf"/>
</dbReference>